<feature type="compositionally biased region" description="Basic and acidic residues" evidence="1">
    <location>
        <begin position="77"/>
        <end position="86"/>
    </location>
</feature>
<sequence>MQTRSRTKARESPEPAAASSTENRRENSPNSSASSPMLGATPPRTLSSDPVSPITSPDQIPEEYNEPNEYYYGGRVIRPELERMAGRMDFPPGIPLSNPTLKPSSKSSPESPKKLSQKPSQESSQKPSQNSYASKYKEYQEKEIRYRVDNDFFKTVLREETSKNGENAKEAAARKSDVDWDKLLELPRSTPEQEPPTEYSRGQDISPGQYLFSGIPLPDFTDSEEDPSTGDIREDSTTPEQDPYIERTQEKSTPNQK</sequence>
<gene>
    <name evidence="2" type="ORF">K452DRAFT_296474</name>
</gene>
<feature type="region of interest" description="Disordered" evidence="1">
    <location>
        <begin position="158"/>
        <end position="257"/>
    </location>
</feature>
<dbReference type="GeneID" id="54299412"/>
<dbReference type="Proteomes" id="UP000799438">
    <property type="component" value="Unassembled WGS sequence"/>
</dbReference>
<keyword evidence="3" id="KW-1185">Reference proteome</keyword>
<dbReference type="EMBL" id="ML995480">
    <property type="protein sequence ID" value="KAF2144268.1"/>
    <property type="molecule type" value="Genomic_DNA"/>
</dbReference>
<accession>A0A6A6BKR8</accession>
<evidence type="ECO:0000313" key="2">
    <source>
        <dbReference type="EMBL" id="KAF2144268.1"/>
    </source>
</evidence>
<feature type="compositionally biased region" description="Low complexity" evidence="1">
    <location>
        <begin position="95"/>
        <end position="110"/>
    </location>
</feature>
<feature type="compositionally biased region" description="Low complexity" evidence="1">
    <location>
        <begin position="117"/>
        <end position="131"/>
    </location>
</feature>
<feature type="compositionally biased region" description="Polar residues" evidence="1">
    <location>
        <begin position="44"/>
        <end position="58"/>
    </location>
</feature>
<organism evidence="2 3">
    <name type="scientific">Aplosporella prunicola CBS 121167</name>
    <dbReference type="NCBI Taxonomy" id="1176127"/>
    <lineage>
        <taxon>Eukaryota</taxon>
        <taxon>Fungi</taxon>
        <taxon>Dikarya</taxon>
        <taxon>Ascomycota</taxon>
        <taxon>Pezizomycotina</taxon>
        <taxon>Dothideomycetes</taxon>
        <taxon>Dothideomycetes incertae sedis</taxon>
        <taxon>Botryosphaeriales</taxon>
        <taxon>Aplosporellaceae</taxon>
        <taxon>Aplosporella</taxon>
    </lineage>
</organism>
<feature type="compositionally biased region" description="Basic and acidic residues" evidence="1">
    <location>
        <begin position="158"/>
        <end position="185"/>
    </location>
</feature>
<evidence type="ECO:0000313" key="3">
    <source>
        <dbReference type="Proteomes" id="UP000799438"/>
    </source>
</evidence>
<protein>
    <submittedName>
        <fullName evidence="2">Uncharacterized protein</fullName>
    </submittedName>
</protein>
<evidence type="ECO:0000256" key="1">
    <source>
        <dbReference type="SAM" id="MobiDB-lite"/>
    </source>
</evidence>
<name>A0A6A6BKR8_9PEZI</name>
<feature type="region of interest" description="Disordered" evidence="1">
    <location>
        <begin position="1"/>
        <end position="140"/>
    </location>
</feature>
<dbReference type="AlphaFoldDB" id="A0A6A6BKR8"/>
<dbReference type="RefSeq" id="XP_033399980.1">
    <property type="nucleotide sequence ID" value="XM_033541915.1"/>
</dbReference>
<reference evidence="2" key="1">
    <citation type="journal article" date="2020" name="Stud. Mycol.">
        <title>101 Dothideomycetes genomes: a test case for predicting lifestyles and emergence of pathogens.</title>
        <authorList>
            <person name="Haridas S."/>
            <person name="Albert R."/>
            <person name="Binder M."/>
            <person name="Bloem J."/>
            <person name="Labutti K."/>
            <person name="Salamov A."/>
            <person name="Andreopoulos B."/>
            <person name="Baker S."/>
            <person name="Barry K."/>
            <person name="Bills G."/>
            <person name="Bluhm B."/>
            <person name="Cannon C."/>
            <person name="Castanera R."/>
            <person name="Culley D."/>
            <person name="Daum C."/>
            <person name="Ezra D."/>
            <person name="Gonzalez J."/>
            <person name="Henrissat B."/>
            <person name="Kuo A."/>
            <person name="Liang C."/>
            <person name="Lipzen A."/>
            <person name="Lutzoni F."/>
            <person name="Magnuson J."/>
            <person name="Mondo S."/>
            <person name="Nolan M."/>
            <person name="Ohm R."/>
            <person name="Pangilinan J."/>
            <person name="Park H.-J."/>
            <person name="Ramirez L."/>
            <person name="Alfaro M."/>
            <person name="Sun H."/>
            <person name="Tritt A."/>
            <person name="Yoshinaga Y."/>
            <person name="Zwiers L.-H."/>
            <person name="Turgeon B."/>
            <person name="Goodwin S."/>
            <person name="Spatafora J."/>
            <person name="Crous P."/>
            <person name="Grigoriev I."/>
        </authorList>
    </citation>
    <scope>NUCLEOTIDE SEQUENCE</scope>
    <source>
        <strain evidence="2">CBS 121167</strain>
    </source>
</reference>
<proteinExistence type="predicted"/>